<name>A0A255EJV7_9ACTN</name>
<dbReference type="Gene3D" id="3.10.400.10">
    <property type="entry name" value="Sulfate adenylyltransferase"/>
    <property type="match status" value="1"/>
</dbReference>
<dbReference type="Pfam" id="PF04266">
    <property type="entry name" value="ASCH"/>
    <property type="match status" value="1"/>
</dbReference>
<evidence type="ECO:0000313" key="2">
    <source>
        <dbReference type="EMBL" id="OYN89905.1"/>
    </source>
</evidence>
<accession>A0A255EJV7</accession>
<dbReference type="InterPro" id="IPR015947">
    <property type="entry name" value="PUA-like_sf"/>
</dbReference>
<sequence length="168" mass="18380">MNEIEAFWADAQVRAKVNPLRTITGPNLRDTVPPPAWSFGADPQQADELLALVLAGIKTATASSRWDYDAEDEALPEVGELSIVLDGAGHPRALVRTTDVEVVRFGDVDADHAYAEGEGDRSLAYWREVHEAFFTEHASHDHGFSDDLPVVLERFEVLVTNPGSASRA</sequence>
<gene>
    <name evidence="2" type="ORF">CGZ91_10425</name>
</gene>
<evidence type="ECO:0000313" key="3">
    <source>
        <dbReference type="Proteomes" id="UP000216300"/>
    </source>
</evidence>
<dbReference type="OrthoDB" id="9807542at2"/>
<dbReference type="InterPro" id="IPR009326">
    <property type="entry name" value="DUF984"/>
</dbReference>
<dbReference type="PANTHER" id="PTHR39203">
    <property type="entry name" value="CYTOPLASMIC PROTEIN-RELATED"/>
    <property type="match status" value="1"/>
</dbReference>
<feature type="domain" description="ASCH" evidence="1">
    <location>
        <begin position="37"/>
        <end position="159"/>
    </location>
</feature>
<organism evidence="2 3">
    <name type="scientific">Parenemella sanctibonifatiensis</name>
    <dbReference type="NCBI Taxonomy" id="2016505"/>
    <lineage>
        <taxon>Bacteria</taxon>
        <taxon>Bacillati</taxon>
        <taxon>Actinomycetota</taxon>
        <taxon>Actinomycetes</taxon>
        <taxon>Propionibacteriales</taxon>
        <taxon>Propionibacteriaceae</taxon>
        <taxon>Parenemella</taxon>
    </lineage>
</organism>
<evidence type="ECO:0000259" key="1">
    <source>
        <dbReference type="SMART" id="SM01022"/>
    </source>
</evidence>
<comment type="caution">
    <text evidence="2">The sequence shown here is derived from an EMBL/GenBank/DDBJ whole genome shotgun (WGS) entry which is preliminary data.</text>
</comment>
<dbReference type="AlphaFoldDB" id="A0A255EJV7"/>
<dbReference type="PANTHER" id="PTHR39203:SF1">
    <property type="entry name" value="CYTOPLASMIC PROTEIN"/>
    <property type="match status" value="1"/>
</dbReference>
<dbReference type="EMBL" id="NMVJ01000008">
    <property type="protein sequence ID" value="OYN89905.1"/>
    <property type="molecule type" value="Genomic_DNA"/>
</dbReference>
<protein>
    <submittedName>
        <fullName evidence="2">ASCH domain-containing protein</fullName>
    </submittedName>
</protein>
<proteinExistence type="predicted"/>
<dbReference type="SUPFAM" id="SSF88697">
    <property type="entry name" value="PUA domain-like"/>
    <property type="match status" value="1"/>
</dbReference>
<dbReference type="Proteomes" id="UP000216300">
    <property type="component" value="Unassembled WGS sequence"/>
</dbReference>
<keyword evidence="3" id="KW-1185">Reference proteome</keyword>
<dbReference type="SMART" id="SM01022">
    <property type="entry name" value="ASCH"/>
    <property type="match status" value="1"/>
</dbReference>
<dbReference type="RefSeq" id="WP_094454928.1">
    <property type="nucleotide sequence ID" value="NZ_NMVJ01000008.1"/>
</dbReference>
<dbReference type="InterPro" id="IPR007374">
    <property type="entry name" value="ASCH_domain"/>
</dbReference>
<reference evidence="2 3" key="1">
    <citation type="submission" date="2017-07" db="EMBL/GenBank/DDBJ databases">
        <title>Draft whole genome sequences of clinical Proprionibacteriaceae strains.</title>
        <authorList>
            <person name="Bernier A.-M."/>
            <person name="Bernard K."/>
            <person name="Domingo M.-C."/>
        </authorList>
    </citation>
    <scope>NUCLEOTIDE SEQUENCE [LARGE SCALE GENOMIC DNA]</scope>
    <source>
        <strain evidence="2 3">NML 150081</strain>
    </source>
</reference>
<dbReference type="CDD" id="cd06553">
    <property type="entry name" value="ASCH_Ef3133_like"/>
    <property type="match status" value="1"/>
</dbReference>